<evidence type="ECO:0000313" key="2">
    <source>
        <dbReference type="Proteomes" id="UP000050795"/>
    </source>
</evidence>
<sequence>MSFFFYIMFLPSSESAGLLKWFCSLVNITWLCTEGTQKAVEGVEAQLGDKSLVIMYKVVHKGRTEYTMTDNVMKFYLPLSVGSQVTNNINKVFTE</sequence>
<reference evidence="2" key="1">
    <citation type="submission" date="2022-06" db="EMBL/GenBank/DDBJ databases">
        <authorList>
            <person name="Berger JAMES D."/>
            <person name="Berger JAMES D."/>
        </authorList>
    </citation>
    <scope>NUCLEOTIDE SEQUENCE [LARGE SCALE GENOMIC DNA]</scope>
</reference>
<evidence type="ECO:0000313" key="3">
    <source>
        <dbReference type="WBParaSite" id="TREG1_116180.1"/>
    </source>
</evidence>
<reference evidence="3" key="2">
    <citation type="submission" date="2023-11" db="UniProtKB">
        <authorList>
            <consortium name="WormBaseParasite"/>
        </authorList>
    </citation>
    <scope>IDENTIFICATION</scope>
</reference>
<feature type="chain" id="PRO_5041707018" evidence="1">
    <location>
        <begin position="16"/>
        <end position="95"/>
    </location>
</feature>
<dbReference type="WBParaSite" id="TREG1_116180.1">
    <property type="protein sequence ID" value="TREG1_116180.1"/>
    <property type="gene ID" value="TREG1_116180"/>
</dbReference>
<accession>A0AA85J0Z2</accession>
<protein>
    <submittedName>
        <fullName evidence="3">Uncharacterized protein</fullName>
    </submittedName>
</protein>
<proteinExistence type="predicted"/>
<dbReference type="Proteomes" id="UP000050795">
    <property type="component" value="Unassembled WGS sequence"/>
</dbReference>
<organism evidence="2 3">
    <name type="scientific">Trichobilharzia regenti</name>
    <name type="common">Nasal bird schistosome</name>
    <dbReference type="NCBI Taxonomy" id="157069"/>
    <lineage>
        <taxon>Eukaryota</taxon>
        <taxon>Metazoa</taxon>
        <taxon>Spiralia</taxon>
        <taxon>Lophotrochozoa</taxon>
        <taxon>Platyhelminthes</taxon>
        <taxon>Trematoda</taxon>
        <taxon>Digenea</taxon>
        <taxon>Strigeidida</taxon>
        <taxon>Schistosomatoidea</taxon>
        <taxon>Schistosomatidae</taxon>
        <taxon>Trichobilharzia</taxon>
    </lineage>
</organism>
<feature type="signal peptide" evidence="1">
    <location>
        <begin position="1"/>
        <end position="15"/>
    </location>
</feature>
<evidence type="ECO:0000256" key="1">
    <source>
        <dbReference type="SAM" id="SignalP"/>
    </source>
</evidence>
<name>A0AA85J0Z2_TRIRE</name>
<dbReference type="AlphaFoldDB" id="A0AA85J0Z2"/>
<keyword evidence="1" id="KW-0732">Signal</keyword>
<keyword evidence="2" id="KW-1185">Reference proteome</keyword>